<feature type="signal peptide" evidence="4">
    <location>
        <begin position="1"/>
        <end position="26"/>
    </location>
</feature>
<dbReference type="CDD" id="cd02696">
    <property type="entry name" value="MurNAc-LAA"/>
    <property type="match status" value="1"/>
</dbReference>
<dbReference type="PANTHER" id="PTHR30404:SF0">
    <property type="entry name" value="N-ACETYLMURAMOYL-L-ALANINE AMIDASE AMIC"/>
    <property type="match status" value="1"/>
</dbReference>
<dbReference type="Pfam" id="PF01520">
    <property type="entry name" value="Amidase_3"/>
    <property type="match status" value="1"/>
</dbReference>
<feature type="domain" description="MurNAc-LAA" evidence="5">
    <location>
        <begin position="100"/>
        <end position="303"/>
    </location>
</feature>
<dbReference type="GO" id="GO:0030288">
    <property type="term" value="C:outer membrane-bounded periplasmic space"/>
    <property type="evidence" value="ECO:0007669"/>
    <property type="project" value="TreeGrafter"/>
</dbReference>
<dbReference type="AlphaFoldDB" id="A0A5J5IJK5"/>
<dbReference type="EC" id="3.5.1.28" evidence="2"/>
<dbReference type="EMBL" id="VYQF01000001">
    <property type="protein sequence ID" value="KAA9040688.1"/>
    <property type="molecule type" value="Genomic_DNA"/>
</dbReference>
<feature type="chain" id="PRO_5023925621" description="N-acetylmuramoyl-L-alanine amidase" evidence="4">
    <location>
        <begin position="27"/>
        <end position="324"/>
    </location>
</feature>
<dbReference type="PANTHER" id="PTHR30404">
    <property type="entry name" value="N-ACETYLMURAMOYL-L-ALANINE AMIDASE"/>
    <property type="match status" value="1"/>
</dbReference>
<dbReference type="SMART" id="SM00646">
    <property type="entry name" value="Ami_3"/>
    <property type="match status" value="1"/>
</dbReference>
<dbReference type="SUPFAM" id="SSF53187">
    <property type="entry name" value="Zn-dependent exopeptidases"/>
    <property type="match status" value="1"/>
</dbReference>
<dbReference type="Proteomes" id="UP000326903">
    <property type="component" value="Unassembled WGS sequence"/>
</dbReference>
<sequence>MFELKKPFNFFLLLSSLLLLCSVTQAQTIKKIKTIIVDAGHGGSDDGARSEYEGSLNSKEKNVTLAIALKLVDELKKELPDVNIVPTRTTDIYQNPREKARIANENHGDLFVCIHADAVVLRTASRIIGHRKETYYTVRYVGKGKKRKKIRTPHTHVVPIREYYKLPTERKGTSTLIIASHKTSAKTEALEASEMQFNTDANDSTLDINYDSPEWKASALLYTQKFFKRSYQLATDVQDEIEATGRDNLGVWQRQKGIWVLQATQMPAVLIETGFIDNYQDERYLNSEKGQQEIAESITRALIKYKNQVESRPVVNADAMTTTQ</sequence>
<evidence type="ECO:0000256" key="4">
    <source>
        <dbReference type="SAM" id="SignalP"/>
    </source>
</evidence>
<evidence type="ECO:0000259" key="5">
    <source>
        <dbReference type="SMART" id="SM00646"/>
    </source>
</evidence>
<dbReference type="InterPro" id="IPR002508">
    <property type="entry name" value="MurNAc-LAA_cat"/>
</dbReference>
<keyword evidence="4" id="KW-0732">Signal</keyword>
<evidence type="ECO:0000313" key="6">
    <source>
        <dbReference type="EMBL" id="KAA9040688.1"/>
    </source>
</evidence>
<evidence type="ECO:0000256" key="2">
    <source>
        <dbReference type="ARBA" id="ARBA00011901"/>
    </source>
</evidence>
<dbReference type="InterPro" id="IPR050695">
    <property type="entry name" value="N-acetylmuramoyl_amidase_3"/>
</dbReference>
<evidence type="ECO:0000256" key="1">
    <source>
        <dbReference type="ARBA" id="ARBA00001561"/>
    </source>
</evidence>
<comment type="catalytic activity">
    <reaction evidence="1">
        <text>Hydrolyzes the link between N-acetylmuramoyl residues and L-amino acid residues in certain cell-wall glycopeptides.</text>
        <dbReference type="EC" id="3.5.1.28"/>
    </reaction>
</comment>
<organism evidence="6 7">
    <name type="scientific">Ginsengibacter hankyongi</name>
    <dbReference type="NCBI Taxonomy" id="2607284"/>
    <lineage>
        <taxon>Bacteria</taxon>
        <taxon>Pseudomonadati</taxon>
        <taxon>Bacteroidota</taxon>
        <taxon>Chitinophagia</taxon>
        <taxon>Chitinophagales</taxon>
        <taxon>Chitinophagaceae</taxon>
        <taxon>Ginsengibacter</taxon>
    </lineage>
</organism>
<comment type="caution">
    <text evidence="6">The sequence shown here is derived from an EMBL/GenBank/DDBJ whole genome shotgun (WGS) entry which is preliminary data.</text>
</comment>
<accession>A0A5J5IJK5</accession>
<name>A0A5J5IJK5_9BACT</name>
<proteinExistence type="predicted"/>
<keyword evidence="3" id="KW-0378">Hydrolase</keyword>
<protein>
    <recommendedName>
        <fullName evidence="2">N-acetylmuramoyl-L-alanine amidase</fullName>
        <ecNumber evidence="2">3.5.1.28</ecNumber>
    </recommendedName>
</protein>
<dbReference type="GO" id="GO:0009253">
    <property type="term" value="P:peptidoglycan catabolic process"/>
    <property type="evidence" value="ECO:0007669"/>
    <property type="project" value="InterPro"/>
</dbReference>
<evidence type="ECO:0000313" key="7">
    <source>
        <dbReference type="Proteomes" id="UP000326903"/>
    </source>
</evidence>
<dbReference type="RefSeq" id="WP_150412747.1">
    <property type="nucleotide sequence ID" value="NZ_VYQF01000001.1"/>
</dbReference>
<keyword evidence="7" id="KW-1185">Reference proteome</keyword>
<reference evidence="6 7" key="1">
    <citation type="submission" date="2019-09" db="EMBL/GenBank/DDBJ databases">
        <title>Draft genome sequence of Ginsengibacter sp. BR5-29.</title>
        <authorList>
            <person name="Im W.-T."/>
        </authorList>
    </citation>
    <scope>NUCLEOTIDE SEQUENCE [LARGE SCALE GENOMIC DNA]</scope>
    <source>
        <strain evidence="6 7">BR5-29</strain>
    </source>
</reference>
<gene>
    <name evidence="6" type="ORF">FW778_01210</name>
</gene>
<dbReference type="Gene3D" id="3.40.630.40">
    <property type="entry name" value="Zn-dependent exopeptidases"/>
    <property type="match status" value="1"/>
</dbReference>
<evidence type="ECO:0000256" key="3">
    <source>
        <dbReference type="ARBA" id="ARBA00022801"/>
    </source>
</evidence>
<dbReference type="GO" id="GO:0008745">
    <property type="term" value="F:N-acetylmuramoyl-L-alanine amidase activity"/>
    <property type="evidence" value="ECO:0007669"/>
    <property type="project" value="UniProtKB-EC"/>
</dbReference>